<proteinExistence type="predicted"/>
<dbReference type="EMBL" id="MF782455">
    <property type="protein sequence ID" value="ATZ81255.1"/>
    <property type="molecule type" value="Genomic_DNA"/>
</dbReference>
<organism evidence="1">
    <name type="scientific">Bodo saltans virus</name>
    <dbReference type="NCBI Taxonomy" id="2024608"/>
    <lineage>
        <taxon>Viruses</taxon>
        <taxon>Varidnaviria</taxon>
        <taxon>Bamfordvirae</taxon>
        <taxon>Nucleocytoviricota</taxon>
        <taxon>Megaviricetes</taxon>
        <taxon>Imitervirales</taxon>
        <taxon>Mimiviridae</taxon>
        <taxon>Klosneuvirinae</taxon>
        <taxon>Theiavirus</taxon>
        <taxon>Theiavirus salishense</taxon>
    </lineage>
</organism>
<accession>A0A2H4UWJ6</accession>
<evidence type="ECO:0000313" key="2">
    <source>
        <dbReference type="Proteomes" id="UP000240325"/>
    </source>
</evidence>
<evidence type="ECO:0000313" key="1">
    <source>
        <dbReference type="EMBL" id="ATZ81255.1"/>
    </source>
</evidence>
<keyword evidence="2" id="KW-1185">Reference proteome</keyword>
<dbReference type="Proteomes" id="UP000240325">
    <property type="component" value="Segment"/>
</dbReference>
<protein>
    <submittedName>
        <fullName evidence="1">Uncharacterized protein</fullName>
    </submittedName>
</protein>
<reference evidence="1" key="1">
    <citation type="journal article" date="2017" name="Elife">
        <title>The kinetoplastid-infecting Bodo saltans virus (BsV), a window into the most abundant giant viruses in the sea.</title>
        <authorList>
            <person name="Deeg C.M."/>
            <person name="Chow C.-E.T."/>
            <person name="Suttle C.A."/>
        </authorList>
    </citation>
    <scope>NUCLEOTIDE SEQUENCE</scope>
    <source>
        <strain evidence="1">NG1</strain>
    </source>
</reference>
<gene>
    <name evidence="1" type="ORF">BMW23_1212</name>
</gene>
<name>A0A2H4UWJ6_9VIRU</name>
<sequence>MFCIKINFYDVYNMKKEDYENLINLRNEYKLKIKEINKK</sequence>